<accession>A0A9P5CBT7</accession>
<keyword evidence="2" id="KW-1133">Transmembrane helix</keyword>
<reference evidence="3 4" key="1">
    <citation type="submission" date="2018-06" db="EMBL/GenBank/DDBJ databases">
        <title>Genome analysis of cellulolytic fungus Trichoderma lentiforme CFAM-422.</title>
        <authorList>
            <person name="Steindorff A.S."/>
            <person name="Formighieri E.F."/>
            <person name="Midorikawa G.E.O."/>
            <person name="Tamietti M.S."/>
            <person name="Ramos E.Z."/>
            <person name="Silva A.S."/>
            <person name="Bon E.P.S."/>
            <person name="Mendes T.D."/>
            <person name="Damaso M.C.T."/>
            <person name="Favaro L.C.L."/>
        </authorList>
    </citation>
    <scope>NUCLEOTIDE SEQUENCE [LARGE SCALE GENOMIC DNA]</scope>
    <source>
        <strain evidence="3 4">CFAM-422</strain>
    </source>
</reference>
<evidence type="ECO:0000256" key="2">
    <source>
        <dbReference type="SAM" id="Phobius"/>
    </source>
</evidence>
<keyword evidence="4" id="KW-1185">Reference proteome</keyword>
<dbReference type="AlphaFoldDB" id="A0A9P5CBT7"/>
<keyword evidence="2" id="KW-0812">Transmembrane</keyword>
<comment type="caution">
    <text evidence="3">The sequence shown here is derived from an EMBL/GenBank/DDBJ whole genome shotgun (WGS) entry which is preliminary data.</text>
</comment>
<sequence>MSPVIGGHAPSTDTASAQLCAKVTVAGLLVAVLAIGSHHLLLLTYFRWNRLALMLMLQIAQWLPVERDTAWEGAEARRAKRGGERRKRREEGVAKHDEARPALSHVLSKMVTC</sequence>
<feature type="compositionally biased region" description="Basic residues" evidence="1">
    <location>
        <begin position="78"/>
        <end position="88"/>
    </location>
</feature>
<keyword evidence="2" id="KW-0472">Membrane</keyword>
<feature type="region of interest" description="Disordered" evidence="1">
    <location>
        <begin position="75"/>
        <end position="99"/>
    </location>
</feature>
<feature type="compositionally biased region" description="Basic and acidic residues" evidence="1">
    <location>
        <begin position="89"/>
        <end position="99"/>
    </location>
</feature>
<name>A0A9P5CBT7_9HYPO</name>
<dbReference type="Proteomes" id="UP000801864">
    <property type="component" value="Unassembled WGS sequence"/>
</dbReference>
<proteinExistence type="predicted"/>
<evidence type="ECO:0000256" key="1">
    <source>
        <dbReference type="SAM" id="MobiDB-lite"/>
    </source>
</evidence>
<evidence type="ECO:0000313" key="3">
    <source>
        <dbReference type="EMBL" id="KAF3071866.1"/>
    </source>
</evidence>
<protein>
    <submittedName>
        <fullName evidence="3">Uncharacterized protein</fullName>
    </submittedName>
</protein>
<gene>
    <name evidence="3" type="ORF">CFAM422_005940</name>
</gene>
<dbReference type="EMBL" id="QLNT01000009">
    <property type="protein sequence ID" value="KAF3071866.1"/>
    <property type="molecule type" value="Genomic_DNA"/>
</dbReference>
<feature type="transmembrane region" description="Helical" evidence="2">
    <location>
        <begin position="25"/>
        <end position="46"/>
    </location>
</feature>
<evidence type="ECO:0000313" key="4">
    <source>
        <dbReference type="Proteomes" id="UP000801864"/>
    </source>
</evidence>
<organism evidence="3 4">
    <name type="scientific">Trichoderma lentiforme</name>
    <dbReference type="NCBI Taxonomy" id="1567552"/>
    <lineage>
        <taxon>Eukaryota</taxon>
        <taxon>Fungi</taxon>
        <taxon>Dikarya</taxon>
        <taxon>Ascomycota</taxon>
        <taxon>Pezizomycotina</taxon>
        <taxon>Sordariomycetes</taxon>
        <taxon>Hypocreomycetidae</taxon>
        <taxon>Hypocreales</taxon>
        <taxon>Hypocreaceae</taxon>
        <taxon>Trichoderma</taxon>
    </lineage>
</organism>